<dbReference type="InterPro" id="IPR006845">
    <property type="entry name" value="Pex_N"/>
</dbReference>
<evidence type="ECO:0000313" key="22">
    <source>
        <dbReference type="Proteomes" id="UP000444721"/>
    </source>
</evidence>
<evidence type="ECO:0000256" key="19">
    <source>
        <dbReference type="SAM" id="MobiDB-lite"/>
    </source>
</evidence>
<proteinExistence type="inferred from homology"/>
<evidence type="ECO:0000256" key="1">
    <source>
        <dbReference type="ARBA" id="ARBA00000900"/>
    </source>
</evidence>
<dbReference type="AlphaFoldDB" id="A0A6A5CCJ7"/>
<keyword evidence="7" id="KW-0962">Peroxisome biogenesis</keyword>
<keyword evidence="10" id="KW-0479">Metal-binding</keyword>
<comment type="catalytic activity">
    <reaction evidence="1">
        <text>S-ubiquitinyl-[E2 ubiquitin-conjugating enzyme]-L-cysteine + [acceptor protein]-L-lysine = [E2 ubiquitin-conjugating enzyme]-L-cysteine + N(6)-ubiquitinyl-[acceptor protein]-L-lysine.</text>
        <dbReference type="EC" id="2.3.2.27"/>
    </reaction>
</comment>
<dbReference type="PANTHER" id="PTHR23350">
    <property type="entry name" value="PEROXISOME ASSEMBLY PROTEIN 10"/>
    <property type="match status" value="1"/>
</dbReference>
<dbReference type="SUPFAM" id="SSF57850">
    <property type="entry name" value="RING/U-box"/>
    <property type="match status" value="1"/>
</dbReference>
<dbReference type="Gene3D" id="3.30.40.10">
    <property type="entry name" value="Zinc/RING finger domain, C3HC4 (zinc finger)"/>
    <property type="match status" value="1"/>
</dbReference>
<dbReference type="GeneID" id="68107288"/>
<keyword evidence="6" id="KW-0813">Transport</keyword>
<keyword evidence="22" id="KW-1185">Reference proteome</keyword>
<keyword evidence="15" id="KW-1133">Transmembrane helix</keyword>
<dbReference type="PROSITE" id="PS00518">
    <property type="entry name" value="ZF_RING_1"/>
    <property type="match status" value="1"/>
</dbReference>
<keyword evidence="9" id="KW-0812">Transmembrane</keyword>
<evidence type="ECO:0000256" key="14">
    <source>
        <dbReference type="ARBA" id="ARBA00022927"/>
    </source>
</evidence>
<sequence length="439" mass="50432">MNETSPSITRTLHHHQGDAASSLPPSSRNRDNHDRNNTSSPLKRTSKMEFKKQTKREASNLSSNHRSRSLNNPTIQSSSTSSTTTTPERRTTRILTFGFPFSGQPDIVRSLQKDDFYTNHVIFNNLKDLSSWYFGQRFTIRFEKEIQLLGNLIYYATTTCTEQPTLGEEYCDLLQVQLKEKLKNNLLPSKSSKLGAQNAKTLYIVKSSLQSRLMFVLYELIVPYLFDRGLSHWLTHYLTHSTTNISSDVRYYISILKEFVQFLLRFNLAAFYVNGKYLQLSKRIAGIRYIYTGRSDGDSYSRPNFIILSLLIMLQQVISAALFIKSLISQCLINRKNKQSKNDVKSSSEGNKPHQVILNGVVYTEKNLEGRTDTEFKCSLCLERRVKTTATPCGHLYCWDCITECVVNSKEPKCPICRQAVTPQSLSRLYCYDTYLVRE</sequence>
<dbReference type="InterPro" id="IPR017907">
    <property type="entry name" value="Znf_RING_CS"/>
</dbReference>
<organism evidence="21 22">
    <name type="scientific">Naegleria fowleri</name>
    <name type="common">Brain eating amoeba</name>
    <dbReference type="NCBI Taxonomy" id="5763"/>
    <lineage>
        <taxon>Eukaryota</taxon>
        <taxon>Discoba</taxon>
        <taxon>Heterolobosea</taxon>
        <taxon>Tetramitia</taxon>
        <taxon>Eutetramitia</taxon>
        <taxon>Vahlkampfiidae</taxon>
        <taxon>Naegleria</taxon>
    </lineage>
</organism>
<evidence type="ECO:0000256" key="15">
    <source>
        <dbReference type="ARBA" id="ARBA00022989"/>
    </source>
</evidence>
<feature type="compositionally biased region" description="Basic and acidic residues" evidence="19">
    <location>
        <begin position="46"/>
        <end position="58"/>
    </location>
</feature>
<dbReference type="GO" id="GO:0008270">
    <property type="term" value="F:zinc ion binding"/>
    <property type="evidence" value="ECO:0007669"/>
    <property type="project" value="UniProtKB-KW"/>
</dbReference>
<evidence type="ECO:0000256" key="6">
    <source>
        <dbReference type="ARBA" id="ARBA00022448"/>
    </source>
</evidence>
<comment type="subcellular location">
    <subcellularLocation>
        <location evidence="2">Peroxisome membrane</location>
        <topology evidence="2">Multi-pass membrane protein</topology>
    </subcellularLocation>
</comment>
<evidence type="ECO:0000256" key="11">
    <source>
        <dbReference type="ARBA" id="ARBA00022771"/>
    </source>
</evidence>
<dbReference type="PANTHER" id="PTHR23350:SF0">
    <property type="entry name" value="PEROXISOME BIOGENESIS FACTOR 10"/>
    <property type="match status" value="1"/>
</dbReference>
<keyword evidence="17" id="KW-0576">Peroxisome</keyword>
<dbReference type="RefSeq" id="XP_044569744.1">
    <property type="nucleotide sequence ID" value="XM_044710696.1"/>
</dbReference>
<evidence type="ECO:0000256" key="18">
    <source>
        <dbReference type="PROSITE-ProRule" id="PRU00175"/>
    </source>
</evidence>
<evidence type="ECO:0000256" key="4">
    <source>
        <dbReference type="ARBA" id="ARBA00008704"/>
    </source>
</evidence>
<dbReference type="VEuPathDB" id="AmoebaDB:NF0010730"/>
<dbReference type="GO" id="GO:0061630">
    <property type="term" value="F:ubiquitin protein ligase activity"/>
    <property type="evidence" value="ECO:0007669"/>
    <property type="project" value="UniProtKB-EC"/>
</dbReference>
<dbReference type="GO" id="GO:0016558">
    <property type="term" value="P:protein import into peroxisome matrix"/>
    <property type="evidence" value="ECO:0007669"/>
    <property type="project" value="InterPro"/>
</dbReference>
<evidence type="ECO:0000256" key="3">
    <source>
        <dbReference type="ARBA" id="ARBA00004906"/>
    </source>
</evidence>
<evidence type="ECO:0000256" key="7">
    <source>
        <dbReference type="ARBA" id="ARBA00022593"/>
    </source>
</evidence>
<dbReference type="PROSITE" id="PS50089">
    <property type="entry name" value="ZF_RING_2"/>
    <property type="match status" value="1"/>
</dbReference>
<keyword evidence="8" id="KW-0808">Transferase</keyword>
<comment type="caution">
    <text evidence="21">The sequence shown here is derived from an EMBL/GenBank/DDBJ whole genome shotgun (WGS) entry which is preliminary data.</text>
</comment>
<keyword evidence="14" id="KW-0653">Protein transport</keyword>
<evidence type="ECO:0000256" key="10">
    <source>
        <dbReference type="ARBA" id="ARBA00022723"/>
    </source>
</evidence>
<dbReference type="GO" id="GO:0005778">
    <property type="term" value="C:peroxisomal membrane"/>
    <property type="evidence" value="ECO:0007669"/>
    <property type="project" value="UniProtKB-SubCell"/>
</dbReference>
<accession>A0A6A5CCJ7</accession>
<feature type="compositionally biased region" description="Polar residues" evidence="19">
    <location>
        <begin position="1"/>
        <end position="10"/>
    </location>
</feature>
<keyword evidence="13" id="KW-0862">Zinc</keyword>
<dbReference type="Pfam" id="PF13920">
    <property type="entry name" value="zf-C3HC4_3"/>
    <property type="match status" value="1"/>
</dbReference>
<dbReference type="Proteomes" id="UP000444721">
    <property type="component" value="Unassembled WGS sequence"/>
</dbReference>
<feature type="region of interest" description="Disordered" evidence="19">
    <location>
        <begin position="1"/>
        <end position="89"/>
    </location>
</feature>
<evidence type="ECO:0000313" key="21">
    <source>
        <dbReference type="EMBL" id="KAF0985031.1"/>
    </source>
</evidence>
<dbReference type="VEuPathDB" id="AmoebaDB:FDP41_000070"/>
<feature type="domain" description="RING-type" evidence="20">
    <location>
        <begin position="378"/>
        <end position="418"/>
    </location>
</feature>
<comment type="pathway">
    <text evidence="3">Protein modification; protein ubiquitination.</text>
</comment>
<name>A0A6A5CCJ7_NAEFO</name>
<dbReference type="InterPro" id="IPR025654">
    <property type="entry name" value="PEX2/10"/>
</dbReference>
<keyword evidence="11 18" id="KW-0863">Zinc-finger</keyword>
<protein>
    <recommendedName>
        <fullName evidence="5">RING-type E3 ubiquitin transferase</fullName>
        <ecNumber evidence="5">2.3.2.27</ecNumber>
    </recommendedName>
</protein>
<dbReference type="InterPro" id="IPR001841">
    <property type="entry name" value="Znf_RING"/>
</dbReference>
<dbReference type="CDD" id="cd16527">
    <property type="entry name" value="RING-HC_PEX10"/>
    <property type="match status" value="1"/>
</dbReference>
<evidence type="ECO:0000256" key="2">
    <source>
        <dbReference type="ARBA" id="ARBA00004585"/>
    </source>
</evidence>
<dbReference type="EMBL" id="VFQX01000001">
    <property type="protein sequence ID" value="KAF0985031.1"/>
    <property type="molecule type" value="Genomic_DNA"/>
</dbReference>
<gene>
    <name evidence="21" type="ORF">FDP41_000070</name>
</gene>
<evidence type="ECO:0000256" key="17">
    <source>
        <dbReference type="ARBA" id="ARBA00023140"/>
    </source>
</evidence>
<evidence type="ECO:0000256" key="9">
    <source>
        <dbReference type="ARBA" id="ARBA00022692"/>
    </source>
</evidence>
<dbReference type="InterPro" id="IPR013083">
    <property type="entry name" value="Znf_RING/FYVE/PHD"/>
</dbReference>
<evidence type="ECO:0000256" key="13">
    <source>
        <dbReference type="ARBA" id="ARBA00022833"/>
    </source>
</evidence>
<dbReference type="OMA" id="YCDVVQL"/>
<reference evidence="21 22" key="1">
    <citation type="journal article" date="2019" name="Sci. Rep.">
        <title>Nanopore sequencing improves the draft genome of the human pathogenic amoeba Naegleria fowleri.</title>
        <authorList>
            <person name="Liechti N."/>
            <person name="Schurch N."/>
            <person name="Bruggmann R."/>
            <person name="Wittwer M."/>
        </authorList>
    </citation>
    <scope>NUCLEOTIDE SEQUENCE [LARGE SCALE GENOMIC DNA]</scope>
    <source>
        <strain evidence="21 22">ATCC 30894</strain>
    </source>
</reference>
<dbReference type="VEuPathDB" id="AmoebaDB:NfTy_026090"/>
<comment type="similarity">
    <text evidence="4">Belongs to the pex2/pex10/pex12 family.</text>
</comment>
<dbReference type="OrthoDB" id="6270329at2759"/>
<keyword evidence="16" id="KW-0472">Membrane</keyword>
<dbReference type="Pfam" id="PF04757">
    <property type="entry name" value="Pex2_Pex12"/>
    <property type="match status" value="1"/>
</dbReference>
<evidence type="ECO:0000256" key="8">
    <source>
        <dbReference type="ARBA" id="ARBA00022679"/>
    </source>
</evidence>
<evidence type="ECO:0000256" key="16">
    <source>
        <dbReference type="ARBA" id="ARBA00023136"/>
    </source>
</evidence>
<keyword evidence="12" id="KW-0833">Ubl conjugation pathway</keyword>
<evidence type="ECO:0000256" key="12">
    <source>
        <dbReference type="ARBA" id="ARBA00022786"/>
    </source>
</evidence>
<dbReference type="SMART" id="SM00184">
    <property type="entry name" value="RING"/>
    <property type="match status" value="1"/>
</dbReference>
<dbReference type="EC" id="2.3.2.27" evidence="5"/>
<feature type="compositionally biased region" description="Low complexity" evidence="19">
    <location>
        <begin position="59"/>
        <end position="86"/>
    </location>
</feature>
<evidence type="ECO:0000256" key="5">
    <source>
        <dbReference type="ARBA" id="ARBA00012483"/>
    </source>
</evidence>
<evidence type="ECO:0000259" key="20">
    <source>
        <dbReference type="PROSITE" id="PS50089"/>
    </source>
</evidence>